<dbReference type="RefSeq" id="WP_096831676.1">
    <property type="nucleotide sequence ID" value="NZ_NXIB02000049.1"/>
</dbReference>
<sequence>MSEIEKVLNPNVYAFAFHLIGDASGKDNPLWNWGDDFLESFTSEKLKPKLNFSEESSNFRVDLLPEISLGFNTKVSYNETKLDVSGFAKPIKIGDSYALWLNVGFPDSFVGEVSPQWLSTFNPGNLLGIVTGEEFIGETILITAKLPPQPQPPSLDNLQSLADKCCNALLPEKYRPPFNRAGELFGSPIFEYGLIKQTANYRHLLVWFPNSEASEDKLGTYQQEIIDLFYYRNKIIKAFHNSRQIHRILLDFYRQVEDNVNCLQQRIDELGSDLTTENLQEFKEELKKLLKTALTYTQGLTKLEDYDNTIAINLNNYDEKFAQIYAKVESDKEEPSILNHFSRKTAPYMRSQIAGDLGYFRHGTNLIDQAIASIRGIVEIEQARSDRTNQIELRKSELGEKNRDDRLQSTVQAIGVGLAAGGIAASSGTDEVFQTVQNYKIPVLMQLHPFLFSFALSFAIALFAASITWWRTKPKNS</sequence>
<keyword evidence="1" id="KW-0175">Coiled coil</keyword>
<feature type="transmembrane region" description="Helical" evidence="2">
    <location>
        <begin position="450"/>
        <end position="470"/>
    </location>
</feature>
<evidence type="ECO:0000256" key="1">
    <source>
        <dbReference type="SAM" id="Coils"/>
    </source>
</evidence>
<keyword evidence="2" id="KW-0812">Transmembrane</keyword>
<accession>A0A2G4F1C1</accession>
<evidence type="ECO:0000313" key="4">
    <source>
        <dbReference type="Proteomes" id="UP000226442"/>
    </source>
</evidence>
<protein>
    <submittedName>
        <fullName evidence="3">Uncharacterized protein</fullName>
    </submittedName>
</protein>
<dbReference type="EMBL" id="NXIB02000049">
    <property type="protein sequence ID" value="PHX55546.1"/>
    <property type="molecule type" value="Genomic_DNA"/>
</dbReference>
<gene>
    <name evidence="3" type="ORF">CP500_010190</name>
</gene>
<proteinExistence type="predicted"/>
<reference evidence="3" key="1">
    <citation type="submission" date="2017-10" db="EMBL/GenBank/DDBJ databases">
        <title>Draft genome sequence of the planktic cyanobacteria Tychonema bourrellyi isolated from alpine lentic freshwater.</title>
        <authorList>
            <person name="Tett A."/>
            <person name="Armanini F."/>
            <person name="Asnicar F."/>
            <person name="Boscaini A."/>
            <person name="Pasolli E."/>
            <person name="Zolfo M."/>
            <person name="Donati C."/>
            <person name="Salmaso N."/>
            <person name="Segata N."/>
        </authorList>
    </citation>
    <scope>NUCLEOTIDE SEQUENCE</scope>
    <source>
        <strain evidence="3">FEM_GT703</strain>
    </source>
</reference>
<dbReference type="Proteomes" id="UP000226442">
    <property type="component" value="Unassembled WGS sequence"/>
</dbReference>
<dbReference type="OrthoDB" id="448901at2"/>
<comment type="caution">
    <text evidence="3">The sequence shown here is derived from an EMBL/GenBank/DDBJ whole genome shotgun (WGS) entry which is preliminary data.</text>
</comment>
<name>A0A2G4F1C1_9CYAN</name>
<dbReference type="AlphaFoldDB" id="A0A2G4F1C1"/>
<keyword evidence="2" id="KW-0472">Membrane</keyword>
<evidence type="ECO:0000313" key="3">
    <source>
        <dbReference type="EMBL" id="PHX55546.1"/>
    </source>
</evidence>
<keyword evidence="4" id="KW-1185">Reference proteome</keyword>
<evidence type="ECO:0000256" key="2">
    <source>
        <dbReference type="SAM" id="Phobius"/>
    </source>
</evidence>
<feature type="coiled-coil region" evidence="1">
    <location>
        <begin position="253"/>
        <end position="292"/>
    </location>
</feature>
<keyword evidence="2" id="KW-1133">Transmembrane helix</keyword>
<organism evidence="3 4">
    <name type="scientific">Tychonema bourrellyi FEM_GT703</name>
    <dbReference type="NCBI Taxonomy" id="2040638"/>
    <lineage>
        <taxon>Bacteria</taxon>
        <taxon>Bacillati</taxon>
        <taxon>Cyanobacteriota</taxon>
        <taxon>Cyanophyceae</taxon>
        <taxon>Oscillatoriophycideae</taxon>
        <taxon>Oscillatoriales</taxon>
        <taxon>Microcoleaceae</taxon>
        <taxon>Tychonema</taxon>
    </lineage>
</organism>